<dbReference type="RefSeq" id="WP_380137835.1">
    <property type="nucleotide sequence ID" value="NZ_JBHLUI010000008.1"/>
</dbReference>
<evidence type="ECO:0008006" key="4">
    <source>
        <dbReference type="Google" id="ProtNLM"/>
    </source>
</evidence>
<protein>
    <recommendedName>
        <fullName evidence="4">5-bromo-4-chloroindolyl phosphate hydrolysis protein</fullName>
    </recommendedName>
</protein>
<feature type="region of interest" description="Disordered" evidence="1">
    <location>
        <begin position="1"/>
        <end position="27"/>
    </location>
</feature>
<feature type="compositionally biased region" description="Basic and acidic residues" evidence="1">
    <location>
        <begin position="66"/>
        <end position="81"/>
    </location>
</feature>
<feature type="region of interest" description="Disordered" evidence="1">
    <location>
        <begin position="172"/>
        <end position="200"/>
    </location>
</feature>
<feature type="compositionally biased region" description="Low complexity" evidence="1">
    <location>
        <begin position="172"/>
        <end position="194"/>
    </location>
</feature>
<comment type="caution">
    <text evidence="2">The sequence shown here is derived from an EMBL/GenBank/DDBJ whole genome shotgun (WGS) entry which is preliminary data.</text>
</comment>
<evidence type="ECO:0000313" key="3">
    <source>
        <dbReference type="Proteomes" id="UP001589748"/>
    </source>
</evidence>
<dbReference type="Proteomes" id="UP001589748">
    <property type="component" value="Unassembled WGS sequence"/>
</dbReference>
<sequence length="339" mass="37268">MGVDLSKPGSSDEDRERYGSDRGARDRDVRAAIDREIVRAIDGGSGGDHKRAELVRLVRENPDAVSDKRLEKADPPVDESRLTPLGVQLPNGPFLGDGTWQVLRWTGMGVWITLYSLTGLLGGQWWWGFIAMWIWIGADRAYDNASKAGRMRRKRELRALRLEALGGPPADIAPAPAALRPAPSSRAPAPAPAAVPRTGSGVTEAERSLLRAVTRVERSDRFERRDVVLVNEIADVLAPLLHKVAQPGADARVRHDLETLATDHLPATVETFLALPADYAREHVTSAGTTAVQELRSQLTLLHDGVVDLRDAVLDADVDRQLQQSRFLEAKFRRSDLDL</sequence>
<evidence type="ECO:0000313" key="2">
    <source>
        <dbReference type="EMBL" id="MFB9377810.1"/>
    </source>
</evidence>
<reference evidence="2 3" key="1">
    <citation type="submission" date="2024-09" db="EMBL/GenBank/DDBJ databases">
        <authorList>
            <person name="Sun Q."/>
            <person name="Mori K."/>
        </authorList>
    </citation>
    <scope>NUCLEOTIDE SEQUENCE [LARGE SCALE GENOMIC DNA]</scope>
    <source>
        <strain evidence="2 3">TISTR 1856</strain>
    </source>
</reference>
<feature type="region of interest" description="Disordered" evidence="1">
    <location>
        <begin position="66"/>
        <end position="85"/>
    </location>
</feature>
<feature type="compositionally biased region" description="Basic and acidic residues" evidence="1">
    <location>
        <begin position="10"/>
        <end position="27"/>
    </location>
</feature>
<gene>
    <name evidence="2" type="ORF">ACFFVI_12615</name>
</gene>
<organism evidence="2 3">
    <name type="scientific">Kineococcus gynurae</name>
    <dbReference type="NCBI Taxonomy" id="452979"/>
    <lineage>
        <taxon>Bacteria</taxon>
        <taxon>Bacillati</taxon>
        <taxon>Actinomycetota</taxon>
        <taxon>Actinomycetes</taxon>
        <taxon>Kineosporiales</taxon>
        <taxon>Kineosporiaceae</taxon>
        <taxon>Kineococcus</taxon>
    </lineage>
</organism>
<name>A0ABV5LUS1_9ACTN</name>
<proteinExistence type="predicted"/>
<evidence type="ECO:0000256" key="1">
    <source>
        <dbReference type="SAM" id="MobiDB-lite"/>
    </source>
</evidence>
<dbReference type="EMBL" id="JBHMDM010000007">
    <property type="protein sequence ID" value="MFB9377810.1"/>
    <property type="molecule type" value="Genomic_DNA"/>
</dbReference>
<keyword evidence="3" id="KW-1185">Reference proteome</keyword>
<accession>A0ABV5LUS1</accession>